<evidence type="ECO:0000256" key="2">
    <source>
        <dbReference type="ARBA" id="ARBA00008520"/>
    </source>
</evidence>
<evidence type="ECO:0000256" key="3">
    <source>
        <dbReference type="ARBA" id="ARBA00022448"/>
    </source>
</evidence>
<proteinExistence type="inferred from homology"/>
<dbReference type="InterPro" id="IPR050490">
    <property type="entry name" value="Bact_solute-bd_prot1"/>
</dbReference>
<dbReference type="AlphaFoldDB" id="A0A432P7U2"/>
<evidence type="ECO:0000256" key="4">
    <source>
        <dbReference type="ARBA" id="ARBA00022729"/>
    </source>
</evidence>
<feature type="signal peptide" evidence="6">
    <location>
        <begin position="1"/>
        <end position="24"/>
    </location>
</feature>
<dbReference type="InterPro" id="IPR006059">
    <property type="entry name" value="SBP"/>
</dbReference>
<evidence type="ECO:0000313" key="8">
    <source>
        <dbReference type="Proteomes" id="UP000278081"/>
    </source>
</evidence>
<feature type="chain" id="PRO_5019456867" evidence="6">
    <location>
        <begin position="25"/>
        <end position="426"/>
    </location>
</feature>
<sequence>MQMKRTIRILSVAAIAALSSTAFAQEKKLTVVGVNIHEASMRGVGVANGKDALADFEKEKNIKVAVNVETGPGILEALPRLGTLNSSAEDIIMVSQLMANPRLATFLEPLDKYMSANAVEGFPQDWVKAPVEAGTIDNQHYTVPLRCGVWIFWGNKKYLTDQGVAEPPKTPEQLYEAAKKATFTKPNGEKVYGFAVRGISDQVPSGFATIGAMFGGSIIDQKGEVVVNSPAMVKAAEFLHRLYAEGIMPPNWSSIDADQLFTSGRVSMVVSNDNFTSRFESPQALGPGGTIPFHVPILDELRKGGVDFAGSQSFYWGAGILKGSQNKEQAYDLIKYLAGPGPEAMMMSNGNQPCRAAPLAKLGETVAANRVGIDTLAISRPPLPGNPRLSEASDAVAVAVQDIVVNGAAAQQTLDTLADDLKGIYE</sequence>
<accession>A0A432P7U2</accession>
<gene>
    <name evidence="7" type="ORF">EFR84_04365</name>
</gene>
<dbReference type="Pfam" id="PF01547">
    <property type="entry name" value="SBP_bac_1"/>
    <property type="match status" value="1"/>
</dbReference>
<comment type="similarity">
    <text evidence="2">Belongs to the bacterial solute-binding protein 1 family.</text>
</comment>
<dbReference type="PANTHER" id="PTHR43649:SF34">
    <property type="entry name" value="ABC TRANSPORTER PERIPLASMIC-BINDING PROTEIN YCJN-RELATED"/>
    <property type="match status" value="1"/>
</dbReference>
<keyword evidence="3" id="KW-0813">Transport</keyword>
<organism evidence="7 8">
    <name type="scientific">Rhizobium chutanense</name>
    <dbReference type="NCBI Taxonomy" id="2035448"/>
    <lineage>
        <taxon>Bacteria</taxon>
        <taxon>Pseudomonadati</taxon>
        <taxon>Pseudomonadota</taxon>
        <taxon>Alphaproteobacteria</taxon>
        <taxon>Hyphomicrobiales</taxon>
        <taxon>Rhizobiaceae</taxon>
        <taxon>Rhizobium/Agrobacterium group</taxon>
        <taxon>Rhizobium</taxon>
    </lineage>
</organism>
<keyword evidence="5" id="KW-0574">Periplasm</keyword>
<evidence type="ECO:0000256" key="1">
    <source>
        <dbReference type="ARBA" id="ARBA00004418"/>
    </source>
</evidence>
<evidence type="ECO:0000256" key="5">
    <source>
        <dbReference type="ARBA" id="ARBA00022764"/>
    </source>
</evidence>
<comment type="caution">
    <text evidence="7">The sequence shown here is derived from an EMBL/GenBank/DDBJ whole genome shotgun (WGS) entry which is preliminary data.</text>
</comment>
<dbReference type="Proteomes" id="UP000278081">
    <property type="component" value="Unassembled WGS sequence"/>
</dbReference>
<keyword evidence="4 6" id="KW-0732">Signal</keyword>
<dbReference type="SUPFAM" id="SSF53850">
    <property type="entry name" value="Periplasmic binding protein-like II"/>
    <property type="match status" value="1"/>
</dbReference>
<dbReference type="GO" id="GO:0042597">
    <property type="term" value="C:periplasmic space"/>
    <property type="evidence" value="ECO:0007669"/>
    <property type="project" value="UniProtKB-SubCell"/>
</dbReference>
<name>A0A432P7U2_9HYPH</name>
<dbReference type="PANTHER" id="PTHR43649">
    <property type="entry name" value="ARABINOSE-BINDING PROTEIN-RELATED"/>
    <property type="match status" value="1"/>
</dbReference>
<reference evidence="7 8" key="1">
    <citation type="submission" date="2018-11" db="EMBL/GenBank/DDBJ databases">
        <title>Rhizobium chutanense sp. nov., isolated from root nodules of Phaseolus vulgaris in China.</title>
        <authorList>
            <person name="Huo Y."/>
        </authorList>
    </citation>
    <scope>NUCLEOTIDE SEQUENCE [LARGE SCALE GENOMIC DNA]</scope>
    <source>
        <strain evidence="7 8">C16</strain>
    </source>
</reference>
<dbReference type="Gene3D" id="3.40.190.10">
    <property type="entry name" value="Periplasmic binding protein-like II"/>
    <property type="match status" value="1"/>
</dbReference>
<protein>
    <submittedName>
        <fullName evidence="7">Extracellular solute-binding protein</fullName>
    </submittedName>
</protein>
<evidence type="ECO:0000256" key="6">
    <source>
        <dbReference type="SAM" id="SignalP"/>
    </source>
</evidence>
<dbReference type="OrthoDB" id="7374398at2"/>
<dbReference type="EMBL" id="RJTJ01000003">
    <property type="protein sequence ID" value="RUM08790.1"/>
    <property type="molecule type" value="Genomic_DNA"/>
</dbReference>
<comment type="subcellular location">
    <subcellularLocation>
        <location evidence="1">Periplasm</location>
    </subcellularLocation>
</comment>
<evidence type="ECO:0000313" key="7">
    <source>
        <dbReference type="EMBL" id="RUM08790.1"/>
    </source>
</evidence>